<dbReference type="PROSITE" id="PS50112">
    <property type="entry name" value="PAS"/>
    <property type="match status" value="1"/>
</dbReference>
<reference evidence="2 3" key="1">
    <citation type="submission" date="2020-04" db="EMBL/GenBank/DDBJ databases">
        <authorList>
            <person name="Hitch T.C.A."/>
            <person name="Wylensek D."/>
            <person name="Clavel T."/>
        </authorList>
    </citation>
    <scope>NUCLEOTIDE SEQUENCE [LARGE SCALE GENOMIC DNA]</scope>
    <source>
        <strain evidence="2 3">WB01_D5_05</strain>
    </source>
</reference>
<dbReference type="Pfam" id="PF00989">
    <property type="entry name" value="PAS"/>
    <property type="match status" value="1"/>
</dbReference>
<dbReference type="InterPro" id="IPR013767">
    <property type="entry name" value="PAS_fold"/>
</dbReference>
<proteinExistence type="predicted"/>
<dbReference type="NCBIfam" id="TIGR00229">
    <property type="entry name" value="sensory_box"/>
    <property type="match status" value="1"/>
</dbReference>
<evidence type="ECO:0000259" key="1">
    <source>
        <dbReference type="PROSITE" id="PS50112"/>
    </source>
</evidence>
<dbReference type="Gene3D" id="3.30.450.20">
    <property type="entry name" value="PAS domain"/>
    <property type="match status" value="1"/>
</dbReference>
<dbReference type="SMART" id="SM00091">
    <property type="entry name" value="PAS"/>
    <property type="match status" value="1"/>
</dbReference>
<dbReference type="AlphaFoldDB" id="A0A848D1J4"/>
<dbReference type="GO" id="GO:0006355">
    <property type="term" value="P:regulation of DNA-templated transcription"/>
    <property type="evidence" value="ECO:0007669"/>
    <property type="project" value="InterPro"/>
</dbReference>
<dbReference type="RefSeq" id="WP_168976681.1">
    <property type="nucleotide sequence ID" value="NZ_CAMJCG010000076.1"/>
</dbReference>
<comment type="caution">
    <text evidence="2">The sequence shown here is derived from an EMBL/GenBank/DDBJ whole genome shotgun (WGS) entry which is preliminary data.</text>
</comment>
<organism evidence="2 3">
    <name type="scientific">Aneurinibacillus aneurinilyticus</name>
    <name type="common">Bacillus aneurinolyticus</name>
    <dbReference type="NCBI Taxonomy" id="1391"/>
    <lineage>
        <taxon>Bacteria</taxon>
        <taxon>Bacillati</taxon>
        <taxon>Bacillota</taxon>
        <taxon>Bacilli</taxon>
        <taxon>Bacillales</taxon>
        <taxon>Paenibacillaceae</taxon>
        <taxon>Aneurinibacillus group</taxon>
        <taxon>Aneurinibacillus</taxon>
    </lineage>
</organism>
<accession>A0A848D1J4</accession>
<dbReference type="CDD" id="cd00130">
    <property type="entry name" value="PAS"/>
    <property type="match status" value="1"/>
</dbReference>
<dbReference type="SUPFAM" id="SSF55785">
    <property type="entry name" value="PYP-like sensor domain (PAS domain)"/>
    <property type="match status" value="1"/>
</dbReference>
<evidence type="ECO:0000313" key="3">
    <source>
        <dbReference type="Proteomes" id="UP000561326"/>
    </source>
</evidence>
<gene>
    <name evidence="2" type="ORF">HF838_24285</name>
</gene>
<dbReference type="EMBL" id="JABAGO010000079">
    <property type="protein sequence ID" value="NMF01319.1"/>
    <property type="molecule type" value="Genomic_DNA"/>
</dbReference>
<feature type="domain" description="PAS" evidence="1">
    <location>
        <begin position="3"/>
        <end position="47"/>
    </location>
</feature>
<sequence>MLVQKDLDSLLDLFYDGVIITDRDGKIVKVNKAYQRLAGKTAEELIGTDIRSTVGIKIHCNESSTFRVLKEKRPITIMQRVMFENGT</sequence>
<evidence type="ECO:0000313" key="2">
    <source>
        <dbReference type="EMBL" id="NMF01319.1"/>
    </source>
</evidence>
<name>A0A848D1J4_ANEAE</name>
<dbReference type="InterPro" id="IPR000014">
    <property type="entry name" value="PAS"/>
</dbReference>
<dbReference type="Proteomes" id="UP000561326">
    <property type="component" value="Unassembled WGS sequence"/>
</dbReference>
<protein>
    <submittedName>
        <fullName evidence="2">PAS domain-containing protein</fullName>
    </submittedName>
</protein>
<dbReference type="InterPro" id="IPR035965">
    <property type="entry name" value="PAS-like_dom_sf"/>
</dbReference>